<dbReference type="InterPro" id="IPR000172">
    <property type="entry name" value="GMC_OxRdtase_N"/>
</dbReference>
<dbReference type="PROSITE" id="PS00624">
    <property type="entry name" value="GMC_OXRED_2"/>
    <property type="match status" value="1"/>
</dbReference>
<dbReference type="SUPFAM" id="SSF54373">
    <property type="entry name" value="FAD-linked reductases, C-terminal domain"/>
    <property type="match status" value="1"/>
</dbReference>
<protein>
    <recommendedName>
        <fullName evidence="2">Glucose-methanol-choline oxidoreductase N-terminal domain-containing protein</fullName>
    </recommendedName>
</protein>
<dbReference type="PANTHER" id="PTHR11552">
    <property type="entry name" value="GLUCOSE-METHANOL-CHOLINE GMC OXIDOREDUCTASE"/>
    <property type="match status" value="1"/>
</dbReference>
<dbReference type="Pfam" id="PF00732">
    <property type="entry name" value="GMC_oxred_N"/>
    <property type="match status" value="1"/>
</dbReference>
<evidence type="ECO:0000256" key="1">
    <source>
        <dbReference type="ARBA" id="ARBA00010790"/>
    </source>
</evidence>
<accession>A0ABR1PP69</accession>
<dbReference type="InterPro" id="IPR007867">
    <property type="entry name" value="GMC_OxRtase_C"/>
</dbReference>
<dbReference type="Pfam" id="PF05199">
    <property type="entry name" value="GMC_oxred_C"/>
    <property type="match status" value="1"/>
</dbReference>
<dbReference type="InterPro" id="IPR012132">
    <property type="entry name" value="GMC_OxRdtase"/>
</dbReference>
<evidence type="ECO:0000259" key="2">
    <source>
        <dbReference type="PROSITE" id="PS00624"/>
    </source>
</evidence>
<evidence type="ECO:0000313" key="3">
    <source>
        <dbReference type="EMBL" id="KAK7741507.1"/>
    </source>
</evidence>
<dbReference type="Proteomes" id="UP001430848">
    <property type="component" value="Unassembled WGS sequence"/>
</dbReference>
<reference evidence="3 4" key="1">
    <citation type="submission" date="2024-02" db="EMBL/GenBank/DDBJ databases">
        <title>De novo assembly and annotation of 12 fungi associated with fruit tree decline syndrome in Ontario, Canada.</title>
        <authorList>
            <person name="Sulman M."/>
            <person name="Ellouze W."/>
            <person name="Ilyukhin E."/>
        </authorList>
    </citation>
    <scope>NUCLEOTIDE SEQUENCE [LARGE SCALE GENOMIC DNA]</scope>
    <source>
        <strain evidence="3 4">M169</strain>
    </source>
</reference>
<keyword evidence="4" id="KW-1185">Reference proteome</keyword>
<comment type="caution">
    <text evidence="3">The sequence shown here is derived from an EMBL/GenBank/DDBJ whole genome shotgun (WGS) entry which is preliminary data.</text>
</comment>
<organism evidence="3 4">
    <name type="scientific">Diaporthe eres</name>
    <name type="common">Phomopsis oblonga</name>
    <dbReference type="NCBI Taxonomy" id="83184"/>
    <lineage>
        <taxon>Eukaryota</taxon>
        <taxon>Fungi</taxon>
        <taxon>Dikarya</taxon>
        <taxon>Ascomycota</taxon>
        <taxon>Pezizomycotina</taxon>
        <taxon>Sordariomycetes</taxon>
        <taxon>Sordariomycetidae</taxon>
        <taxon>Diaporthales</taxon>
        <taxon>Diaporthaceae</taxon>
        <taxon>Diaporthe</taxon>
        <taxon>Diaporthe eres species complex</taxon>
    </lineage>
</organism>
<dbReference type="Gene3D" id="3.50.50.60">
    <property type="entry name" value="FAD/NAD(P)-binding domain"/>
    <property type="match status" value="1"/>
</dbReference>
<gene>
    <name evidence="3" type="ORF">SLS63_001064</name>
</gene>
<dbReference type="EMBL" id="JAKNSF020000002">
    <property type="protein sequence ID" value="KAK7741507.1"/>
    <property type="molecule type" value="Genomic_DNA"/>
</dbReference>
<evidence type="ECO:0000313" key="4">
    <source>
        <dbReference type="Proteomes" id="UP001430848"/>
    </source>
</evidence>
<feature type="domain" description="Glucose-methanol-choline oxidoreductase N-terminal" evidence="2">
    <location>
        <begin position="233"/>
        <end position="247"/>
    </location>
</feature>
<proteinExistence type="inferred from homology"/>
<dbReference type="PIRSF" id="PIRSF000137">
    <property type="entry name" value="Alcohol_oxidase"/>
    <property type="match status" value="1"/>
</dbReference>
<dbReference type="Gene3D" id="3.30.560.10">
    <property type="entry name" value="Glucose Oxidase, domain 3"/>
    <property type="match status" value="1"/>
</dbReference>
<dbReference type="SUPFAM" id="SSF51905">
    <property type="entry name" value="FAD/NAD(P)-binding domain"/>
    <property type="match status" value="1"/>
</dbReference>
<dbReference type="PANTHER" id="PTHR11552:SF78">
    <property type="entry name" value="GLUCOSE-METHANOL-CHOLINE OXIDOREDUCTASE N-TERMINAL DOMAIN-CONTAINING PROTEIN"/>
    <property type="match status" value="1"/>
</dbReference>
<name>A0ABR1PP69_DIAER</name>
<comment type="similarity">
    <text evidence="1">Belongs to the GMC oxidoreductase family.</text>
</comment>
<dbReference type="InterPro" id="IPR036188">
    <property type="entry name" value="FAD/NAD-bd_sf"/>
</dbReference>
<sequence length="561" mass="61762">MGLYAKLPEAINEVDVIIAGESKTNRFYLTKKSPEVADRSLILPTGNILGGGSSTNFMMYSRAQRSDWDSWNTPGWYADEMLPFLQKLETYHGDDAKGVHGHEGPIQISRGTYNSPRIEDEFIAAAKNVGWLEVPDLSDLDSINAVWRAKRFISPSGERQDVASTYLHPRLRDGKHPNLHVVVESQVSRILIDDSKRAYGVEFRPNPVFHTDQMEQQPPRSVRARKLVIASSGACGTPPLLERSGLGDSEILTRAGVPVLVDLPGVGNGYEDHHLLVYPYFSNLAPADTLDKFIYGSQETQEKLIENKHKMLGWNAQEVQGKVRPNESEVAALGPEFQAAWDREFKPSPDKPLAIITAIAGFPGDPRLTTGDPCLSTTVFTVYPFSRGHIHITGPGVDDPVDFETGFFADPGQLDVKKHMWMYKKQREVIRRMPCYRGEMAACHPPFAAGSGAACVRLTDGPLPAGVPGIEYSAEDDAYLERWLRENVGTTWHSLGTCKMLPRDEMGVVDPSLGVYGVQNLKIADLSIPPRNVGANTNNTALAIGERAADIFIKELGLGSA</sequence>